<keyword evidence="2" id="KW-1185">Reference proteome</keyword>
<reference evidence="1 2" key="1">
    <citation type="journal article" date="2015" name="Stand. Genomic Sci.">
        <title>Genomic Encyclopedia of Bacterial and Archaeal Type Strains, Phase III: the genomes of soil and plant-associated and newly described type strains.</title>
        <authorList>
            <person name="Whitman W.B."/>
            <person name="Woyke T."/>
            <person name="Klenk H.P."/>
            <person name="Zhou Y."/>
            <person name="Lilburn T.G."/>
            <person name="Beck B.J."/>
            <person name="De Vos P."/>
            <person name="Vandamme P."/>
            <person name="Eisen J.A."/>
            <person name="Garrity G."/>
            <person name="Hugenholtz P."/>
            <person name="Kyrpides N.C."/>
        </authorList>
    </citation>
    <scope>NUCLEOTIDE SEQUENCE [LARGE SCALE GENOMIC DNA]</scope>
    <source>
        <strain evidence="1 2">CGMCC 1.5364</strain>
    </source>
</reference>
<dbReference type="Proteomes" id="UP000316225">
    <property type="component" value="Unassembled WGS sequence"/>
</dbReference>
<evidence type="ECO:0000313" key="1">
    <source>
        <dbReference type="EMBL" id="TWI29907.1"/>
    </source>
</evidence>
<organism evidence="1 2">
    <name type="scientific">Paracoccus sulfuroxidans</name>
    <dbReference type="NCBI Taxonomy" id="384678"/>
    <lineage>
        <taxon>Bacteria</taxon>
        <taxon>Pseudomonadati</taxon>
        <taxon>Pseudomonadota</taxon>
        <taxon>Alphaproteobacteria</taxon>
        <taxon>Rhodobacterales</taxon>
        <taxon>Paracoccaceae</taxon>
        <taxon>Paracoccus</taxon>
    </lineage>
</organism>
<dbReference type="EMBL" id="VLKU01000012">
    <property type="protein sequence ID" value="TWI29907.1"/>
    <property type="molecule type" value="Genomic_DNA"/>
</dbReference>
<comment type="caution">
    <text evidence="1">The sequence shown here is derived from an EMBL/GenBank/DDBJ whole genome shotgun (WGS) entry which is preliminary data.</text>
</comment>
<name>A0A562NCQ5_9RHOB</name>
<protein>
    <submittedName>
        <fullName evidence="1">Uncharacterized protein</fullName>
    </submittedName>
</protein>
<accession>A0A562NCQ5</accession>
<dbReference type="AlphaFoldDB" id="A0A562NCQ5"/>
<sequence>MALAGCVTVPMEPDRPPITNSGAVAGGGVSITPARPSAPRPGVEPIVIRDNKGGNVVRMIQQRNRLASSGRPVEIRGYCGSACTMLITMPNACLGPMATVGFHAPRIPNTTYIPPGVDDLMAQYYRNGILRRWNAEWKHSLKIQKISAAEYVRLDPQTKICNDRARRQ</sequence>
<evidence type="ECO:0000313" key="2">
    <source>
        <dbReference type="Proteomes" id="UP000316225"/>
    </source>
</evidence>
<gene>
    <name evidence="1" type="ORF">IQ24_03379</name>
</gene>
<proteinExistence type="predicted"/>